<sequence>MVSFKSLVVILCVALHALAAPTCKDYGSWYIEVDLAGGAQGDRMGDIYATHSKTPQTTNHARWYYNPRVDNTTYTKDDPTLNVTWVSQLGTQTFDIQQTILGKKLKGSGPITMYFNPNSNGRGGIGNTTIISELAK</sequence>
<protein>
    <submittedName>
        <fullName evidence="2">Uncharacterized protein</fullName>
    </submittedName>
</protein>
<organism evidence="2 3">
    <name type="scientific">Colletotrichum spinosum</name>
    <dbReference type="NCBI Taxonomy" id="1347390"/>
    <lineage>
        <taxon>Eukaryota</taxon>
        <taxon>Fungi</taxon>
        <taxon>Dikarya</taxon>
        <taxon>Ascomycota</taxon>
        <taxon>Pezizomycotina</taxon>
        <taxon>Sordariomycetes</taxon>
        <taxon>Hypocreomycetidae</taxon>
        <taxon>Glomerellales</taxon>
        <taxon>Glomerellaceae</taxon>
        <taxon>Colletotrichum</taxon>
        <taxon>Colletotrichum orbiculare species complex</taxon>
    </lineage>
</organism>
<proteinExistence type="predicted"/>
<feature type="signal peptide" evidence="1">
    <location>
        <begin position="1"/>
        <end position="19"/>
    </location>
</feature>
<dbReference type="EMBL" id="QAPG01000328">
    <property type="protein sequence ID" value="TDZ29075.1"/>
    <property type="molecule type" value="Genomic_DNA"/>
</dbReference>
<name>A0A4R8Q1U4_9PEZI</name>
<reference evidence="2 3" key="1">
    <citation type="submission" date="2018-11" db="EMBL/GenBank/DDBJ databases">
        <title>Genome sequence and assembly of Colletotrichum spinosum.</title>
        <authorList>
            <person name="Gan P."/>
            <person name="Shirasu K."/>
        </authorList>
    </citation>
    <scope>NUCLEOTIDE SEQUENCE [LARGE SCALE GENOMIC DNA]</scope>
    <source>
        <strain evidence="2 3">CBS 515.97</strain>
    </source>
</reference>
<gene>
    <name evidence="2" type="ORF">C8035_v004602</name>
</gene>
<dbReference type="Proteomes" id="UP000295083">
    <property type="component" value="Unassembled WGS sequence"/>
</dbReference>
<keyword evidence="1" id="KW-0732">Signal</keyword>
<feature type="chain" id="PRO_5020187591" evidence="1">
    <location>
        <begin position="20"/>
        <end position="136"/>
    </location>
</feature>
<accession>A0A4R8Q1U4</accession>
<dbReference type="AlphaFoldDB" id="A0A4R8Q1U4"/>
<comment type="caution">
    <text evidence="2">The sequence shown here is derived from an EMBL/GenBank/DDBJ whole genome shotgun (WGS) entry which is preliminary data.</text>
</comment>
<evidence type="ECO:0000256" key="1">
    <source>
        <dbReference type="SAM" id="SignalP"/>
    </source>
</evidence>
<evidence type="ECO:0000313" key="3">
    <source>
        <dbReference type="Proteomes" id="UP000295083"/>
    </source>
</evidence>
<evidence type="ECO:0000313" key="2">
    <source>
        <dbReference type="EMBL" id="TDZ29075.1"/>
    </source>
</evidence>
<keyword evidence="3" id="KW-1185">Reference proteome</keyword>